<evidence type="ECO:0000256" key="1">
    <source>
        <dbReference type="ARBA" id="ARBA00022741"/>
    </source>
</evidence>
<evidence type="ECO:0000256" key="2">
    <source>
        <dbReference type="ARBA" id="ARBA00022840"/>
    </source>
</evidence>
<dbReference type="GO" id="GO:0016887">
    <property type="term" value="F:ATP hydrolysis activity"/>
    <property type="evidence" value="ECO:0007669"/>
    <property type="project" value="InterPro"/>
</dbReference>
<dbReference type="PANTHER" id="PTHR43790:SF4">
    <property type="entry name" value="GUANOSINE IMPORT ATP-BINDING PROTEIN NUPO"/>
    <property type="match status" value="1"/>
</dbReference>
<dbReference type="EMBL" id="LGGW01000028">
    <property type="protein sequence ID" value="KUK90589.1"/>
    <property type="molecule type" value="Genomic_DNA"/>
</dbReference>
<protein>
    <submittedName>
        <fullName evidence="4">ABC-type sugar transport system, ATPase component</fullName>
    </submittedName>
</protein>
<dbReference type="Proteomes" id="UP000055014">
    <property type="component" value="Unassembled WGS sequence"/>
</dbReference>
<proteinExistence type="predicted"/>
<keyword evidence="2" id="KW-0067">ATP-binding</keyword>
<gene>
    <name evidence="4" type="ORF">XE02_0480</name>
</gene>
<dbReference type="Pfam" id="PF00005">
    <property type="entry name" value="ABC_tran"/>
    <property type="match status" value="2"/>
</dbReference>
<dbReference type="InterPro" id="IPR050107">
    <property type="entry name" value="ABC_carbohydrate_import_ATPase"/>
</dbReference>
<feature type="domain" description="ABC transporter" evidence="3">
    <location>
        <begin position="275"/>
        <end position="536"/>
    </location>
</feature>
<dbReference type="PANTHER" id="PTHR43790">
    <property type="entry name" value="CARBOHYDRATE TRANSPORT ATP-BINDING PROTEIN MG119-RELATED"/>
    <property type="match status" value="1"/>
</dbReference>
<dbReference type="AlphaFoldDB" id="A0A101I8T1"/>
<dbReference type="PATRIC" id="fig|1236046.5.peg.1717"/>
<keyword evidence="4" id="KW-0762">Sugar transport</keyword>
<dbReference type="InterPro" id="IPR003593">
    <property type="entry name" value="AAA+_ATPase"/>
</dbReference>
<keyword evidence="4" id="KW-0813">Transport</keyword>
<accession>A0A101I8T1</accession>
<comment type="caution">
    <text evidence="4">The sequence shown here is derived from an EMBL/GenBank/DDBJ whole genome shotgun (WGS) entry which is preliminary data.</text>
</comment>
<dbReference type="SUPFAM" id="SSF52540">
    <property type="entry name" value="P-loop containing nucleoside triphosphate hydrolases"/>
    <property type="match status" value="2"/>
</dbReference>
<dbReference type="PROSITE" id="PS00211">
    <property type="entry name" value="ABC_TRANSPORTER_1"/>
    <property type="match status" value="1"/>
</dbReference>
<dbReference type="InterPro" id="IPR003439">
    <property type="entry name" value="ABC_transporter-like_ATP-bd"/>
</dbReference>
<evidence type="ECO:0000313" key="4">
    <source>
        <dbReference type="EMBL" id="KUK90589.1"/>
    </source>
</evidence>
<dbReference type="InterPro" id="IPR017871">
    <property type="entry name" value="ABC_transporter-like_CS"/>
</dbReference>
<feature type="domain" description="ABC transporter" evidence="3">
    <location>
        <begin position="16"/>
        <end position="268"/>
    </location>
</feature>
<dbReference type="SMART" id="SM00382">
    <property type="entry name" value="AAA"/>
    <property type="match status" value="2"/>
</dbReference>
<evidence type="ECO:0000259" key="3">
    <source>
        <dbReference type="PROSITE" id="PS50893"/>
    </source>
</evidence>
<organism evidence="4 5">
    <name type="scientific">Mesotoga infera</name>
    <dbReference type="NCBI Taxonomy" id="1236046"/>
    <lineage>
        <taxon>Bacteria</taxon>
        <taxon>Thermotogati</taxon>
        <taxon>Thermotogota</taxon>
        <taxon>Thermotogae</taxon>
        <taxon>Kosmotogales</taxon>
        <taxon>Kosmotogaceae</taxon>
        <taxon>Mesotoga</taxon>
    </lineage>
</organism>
<name>A0A101I8T1_9BACT</name>
<dbReference type="CDD" id="cd03215">
    <property type="entry name" value="ABC_Carb_Monos_II"/>
    <property type="match status" value="1"/>
</dbReference>
<dbReference type="Gene3D" id="3.40.50.300">
    <property type="entry name" value="P-loop containing nucleotide triphosphate hydrolases"/>
    <property type="match status" value="2"/>
</dbReference>
<dbReference type="PROSITE" id="PS50893">
    <property type="entry name" value="ABC_TRANSPORTER_2"/>
    <property type="match status" value="2"/>
</dbReference>
<dbReference type="InterPro" id="IPR027417">
    <property type="entry name" value="P-loop_NTPase"/>
</dbReference>
<reference evidence="5" key="1">
    <citation type="journal article" date="2015" name="MBio">
        <title>Genome-Resolved Metagenomic Analysis Reveals Roles for Candidate Phyla and Other Microbial Community Members in Biogeochemical Transformations in Oil Reservoirs.</title>
        <authorList>
            <person name="Hu P."/>
            <person name="Tom L."/>
            <person name="Singh A."/>
            <person name="Thomas B.C."/>
            <person name="Baker B.J."/>
            <person name="Piceno Y.M."/>
            <person name="Andersen G.L."/>
            <person name="Banfield J.F."/>
        </authorList>
    </citation>
    <scope>NUCLEOTIDE SEQUENCE [LARGE SCALE GENOMIC DNA]</scope>
</reference>
<keyword evidence="1" id="KW-0547">Nucleotide-binding</keyword>
<dbReference type="CDD" id="cd03216">
    <property type="entry name" value="ABC_Carb_Monos_I"/>
    <property type="match status" value="1"/>
</dbReference>
<sequence length="542" mass="59946">MLGIWGEAMDEKQYLLKMENISKEFFGNQVLKDVTLRIGKGEIVGLVGENGAGKSTLMNILFGLPVIHETGGFQGRILLDDVEVNFASPFEAIEAGIGMVHQEFILIPGFTATENILLNRESTNYNIFVEVFGERLRTLNREEMHKRAVAAIEKLEVQLDPDMLVSEMPVGHRQFTEIAREMDRKSTKLLVLDEPTAVLTESEADTMLRAARKLANMGLSIIFITHRLSEVLEIADRLIVLRDGQVVRELESSKTTPREVASLMVGREIKDAISVRSKDIEESEIVLDIRDLWVDMPGEQVNGVNLKVHKGEILGIGGLAGQGKLGIANGVMGLFPAEGEVYYKGERLPLNNPVAVLGKGIAFVSEDRRGVGLLLDEPIDLNIVFTAIQIQGKFIKNLLGGLIKWRDEKEISRVAREYVDSLQIKCVSEKQQAKELSGGNQQKVCLAKAFVLEPDLLFVSEPTRGIDVGAKSVVLETLRRQNREHGTTIIMTSSELEELRSICDRIAIVNEGKIAGILLPTADPADFGLLMLGEQEEVKESV</sequence>
<dbReference type="GO" id="GO:0005524">
    <property type="term" value="F:ATP binding"/>
    <property type="evidence" value="ECO:0007669"/>
    <property type="project" value="UniProtKB-KW"/>
</dbReference>
<evidence type="ECO:0000313" key="5">
    <source>
        <dbReference type="Proteomes" id="UP000055014"/>
    </source>
</evidence>